<accession>A0A914QYU9</accession>
<dbReference type="Proteomes" id="UP000887578">
    <property type="component" value="Unplaced"/>
</dbReference>
<feature type="region of interest" description="Disordered" evidence="1">
    <location>
        <begin position="1"/>
        <end position="38"/>
    </location>
</feature>
<dbReference type="WBParaSite" id="PDA_v2.g9082.t1">
    <property type="protein sequence ID" value="PDA_v2.g9082.t1"/>
    <property type="gene ID" value="PDA_v2.g9082"/>
</dbReference>
<dbReference type="InterPro" id="IPR031962">
    <property type="entry name" value="DUF4781"/>
</dbReference>
<protein>
    <submittedName>
        <fullName evidence="4">DUF4781 domain-containing protein</fullName>
    </submittedName>
</protein>
<feature type="domain" description="DUF4781" evidence="2">
    <location>
        <begin position="140"/>
        <end position="437"/>
    </location>
</feature>
<evidence type="ECO:0000313" key="4">
    <source>
        <dbReference type="WBParaSite" id="PDA_v2.g9082.t1"/>
    </source>
</evidence>
<evidence type="ECO:0000259" key="2">
    <source>
        <dbReference type="Pfam" id="PF16013"/>
    </source>
</evidence>
<dbReference type="Pfam" id="PF16013">
    <property type="entry name" value="DUF4781"/>
    <property type="match status" value="1"/>
</dbReference>
<dbReference type="AlphaFoldDB" id="A0A914QYU9"/>
<organism evidence="3 4">
    <name type="scientific">Panagrolaimus davidi</name>
    <dbReference type="NCBI Taxonomy" id="227884"/>
    <lineage>
        <taxon>Eukaryota</taxon>
        <taxon>Metazoa</taxon>
        <taxon>Ecdysozoa</taxon>
        <taxon>Nematoda</taxon>
        <taxon>Chromadorea</taxon>
        <taxon>Rhabditida</taxon>
        <taxon>Tylenchina</taxon>
        <taxon>Panagrolaimomorpha</taxon>
        <taxon>Panagrolaimoidea</taxon>
        <taxon>Panagrolaimidae</taxon>
        <taxon>Panagrolaimus</taxon>
    </lineage>
</organism>
<feature type="compositionally biased region" description="Polar residues" evidence="1">
    <location>
        <begin position="16"/>
        <end position="32"/>
    </location>
</feature>
<keyword evidence="3" id="KW-1185">Reference proteome</keyword>
<sequence>MNPFDFPRQKNDKTSNPEVSQFKASQQLLNPNKESDKDNDWKEKALQILKIYYLAFRGREFDDYNPETDIPFLRAKICYAIFGPPQTDTIEDAYDDKQRKEAQKIVDVILKVRKQEGIYQLAVGIILIYCKENEKEFSVPIFRVYTGENNSSKYVDIQCRIYESWNDWKENNHLPKLRYCYPKNGYFSCSDKSHMFDPDLDPVVEYGTSPACKLSSQIARIGDITASIGALGAGVIGIATLFTPVGWIGAPVILACETVGGVSSIYGFGRAIDRLVDKNRHGESLTDFESTTLWISVAAAPLHYISSLANAKLVAGATRGRIFSNSTRMFATTLKCTNLGLDGVMLGFGLTNLIEKYKSDDLNSLDVLQFSMSVFFFSHTLMQPITAKAVIQKAQDQHIQRYFENMSDAEAKAAFKTFLNRNGGEMTKDAKVIRSLNHMNDPNAFFKSVKDATVDIGGKKTVLVKDAHGRTNRINPNRTFFQPGKDPIQPDLHKLQNCLGKKLDEYVLNGERIFKDLDKRQVARVGKVLGGSANYNKEIVNTAEIISKSLGIKDADKFMSVIEIILGDLKDLIRATNIAKNAKLQFADPYKAVYHFRKHGHDFPSKIQGNSMDFYLGDVPKHIIRDAHLVDVHIFDDGSIKKFYLKENDHFAVTIETPKKQIICTTFRKEGSWEKHILKMQENRNVNSVQPNLSVNDAAELWANSLGFLAMQIFIVINGRKKPISEVDNLDPEVHEEIARLLAELSEDDSSDDEISKESEASCLII</sequence>
<evidence type="ECO:0000313" key="3">
    <source>
        <dbReference type="Proteomes" id="UP000887578"/>
    </source>
</evidence>
<feature type="region of interest" description="Disordered" evidence="1">
    <location>
        <begin position="746"/>
        <end position="766"/>
    </location>
</feature>
<evidence type="ECO:0000256" key="1">
    <source>
        <dbReference type="SAM" id="MobiDB-lite"/>
    </source>
</evidence>
<reference evidence="4" key="1">
    <citation type="submission" date="2022-11" db="UniProtKB">
        <authorList>
            <consortium name="WormBaseParasite"/>
        </authorList>
    </citation>
    <scope>IDENTIFICATION</scope>
</reference>
<dbReference type="PANTHER" id="PTHR21115">
    <property type="entry name" value="GH06117P-RELATED"/>
    <property type="match status" value="1"/>
</dbReference>
<dbReference type="PANTHER" id="PTHR21115:SF0">
    <property type="entry name" value="GH06117P-RELATED"/>
    <property type="match status" value="1"/>
</dbReference>
<name>A0A914QYU9_9BILA</name>
<proteinExistence type="predicted"/>